<evidence type="ECO:0000256" key="5">
    <source>
        <dbReference type="ARBA" id="ARBA00023136"/>
    </source>
</evidence>
<feature type="transmembrane region" description="Helical" evidence="6">
    <location>
        <begin position="110"/>
        <end position="130"/>
    </location>
</feature>
<name>A0ABR5AMC5_9BACL</name>
<dbReference type="Pfam" id="PF02653">
    <property type="entry name" value="BPD_transp_2"/>
    <property type="match status" value="1"/>
</dbReference>
<accession>A0ABR5AMC5</accession>
<sequence>MTRNTAASLNMHTRSVKQRLGDFWIFGVLVLLILIFGIINPVFFTVDNWNNTSTFMTDTLLLALAETVVILTAGIDLSVGANMGLSSIVFSLILQYGMEHGISPALSIPLGVLGGLVTGVLVGLVNGFLITRWKITPFISTLGMLGVCTGLTFIVCNGTSVTNLPAELGTIGNYIIFGFISFSVLVTALAVVWIYTVLTKTRFGRYTYAIGSNAEAASRAGINVNKHLTKVYVLSGFLAALAGIIIVMRFVNGSPLTGSHTELNAVAAVVIGGTSLFGGRGSIWGSVVGAAIIAVLLTGLVLAHVQAYWQIVAVGAIIVLAVYVDQLRNRNRR</sequence>
<dbReference type="RefSeq" id="WP_041045558.1">
    <property type="nucleotide sequence ID" value="NZ_JXAK01000003.1"/>
</dbReference>
<dbReference type="InterPro" id="IPR001851">
    <property type="entry name" value="ABC_transp_permease"/>
</dbReference>
<proteinExistence type="predicted"/>
<feature type="transmembrane region" description="Helical" evidence="6">
    <location>
        <begin position="174"/>
        <end position="198"/>
    </location>
</feature>
<comment type="caution">
    <text evidence="7">The sequence shown here is derived from an EMBL/GenBank/DDBJ whole genome shotgun (WGS) entry which is preliminary data.</text>
</comment>
<dbReference type="Proteomes" id="UP000031967">
    <property type="component" value="Unassembled WGS sequence"/>
</dbReference>
<evidence type="ECO:0000313" key="7">
    <source>
        <dbReference type="EMBL" id="KIL42176.1"/>
    </source>
</evidence>
<feature type="transmembrane region" description="Helical" evidence="6">
    <location>
        <begin position="231"/>
        <end position="251"/>
    </location>
</feature>
<keyword evidence="3 6" id="KW-0812">Transmembrane</keyword>
<keyword evidence="8" id="KW-1185">Reference proteome</keyword>
<feature type="transmembrane region" description="Helical" evidence="6">
    <location>
        <begin position="307"/>
        <end position="324"/>
    </location>
</feature>
<feature type="transmembrane region" description="Helical" evidence="6">
    <location>
        <begin position="55"/>
        <end position="73"/>
    </location>
</feature>
<feature type="transmembrane region" description="Helical" evidence="6">
    <location>
        <begin position="142"/>
        <end position="162"/>
    </location>
</feature>
<evidence type="ECO:0000256" key="4">
    <source>
        <dbReference type="ARBA" id="ARBA00022989"/>
    </source>
</evidence>
<comment type="subcellular location">
    <subcellularLocation>
        <location evidence="1">Cell membrane</location>
        <topology evidence="1">Multi-pass membrane protein</topology>
    </subcellularLocation>
</comment>
<evidence type="ECO:0000313" key="8">
    <source>
        <dbReference type="Proteomes" id="UP000031967"/>
    </source>
</evidence>
<evidence type="ECO:0000256" key="3">
    <source>
        <dbReference type="ARBA" id="ARBA00022692"/>
    </source>
</evidence>
<feature type="transmembrane region" description="Helical" evidence="6">
    <location>
        <begin position="21"/>
        <end position="43"/>
    </location>
</feature>
<gene>
    <name evidence="7" type="ORF">SD70_03195</name>
</gene>
<keyword evidence="2" id="KW-1003">Cell membrane</keyword>
<feature type="transmembrane region" description="Helical" evidence="6">
    <location>
        <begin position="80"/>
        <end position="98"/>
    </location>
</feature>
<reference evidence="7 8" key="1">
    <citation type="submission" date="2014-12" db="EMBL/GenBank/DDBJ databases">
        <title>Draft genome sequence of Paenibacillus kamchatkensis strain B-2647.</title>
        <authorList>
            <person name="Karlyshev A.V."/>
            <person name="Kudryashova E.B."/>
        </authorList>
    </citation>
    <scope>NUCLEOTIDE SEQUENCE [LARGE SCALE GENOMIC DNA]</scope>
    <source>
        <strain evidence="7 8">VKM B-2647</strain>
    </source>
</reference>
<evidence type="ECO:0000256" key="2">
    <source>
        <dbReference type="ARBA" id="ARBA00022475"/>
    </source>
</evidence>
<protein>
    <submittedName>
        <fullName evidence="7">ATPase</fullName>
    </submittedName>
</protein>
<feature type="transmembrane region" description="Helical" evidence="6">
    <location>
        <begin position="263"/>
        <end position="278"/>
    </location>
</feature>
<organism evidence="7 8">
    <name type="scientific">Gordoniibacillus kamchatkensis</name>
    <dbReference type="NCBI Taxonomy" id="1590651"/>
    <lineage>
        <taxon>Bacteria</taxon>
        <taxon>Bacillati</taxon>
        <taxon>Bacillota</taxon>
        <taxon>Bacilli</taxon>
        <taxon>Bacillales</taxon>
        <taxon>Paenibacillaceae</taxon>
        <taxon>Gordoniibacillus</taxon>
    </lineage>
</organism>
<dbReference type="PANTHER" id="PTHR32196:SF72">
    <property type="entry name" value="RIBOSE IMPORT PERMEASE PROTEIN RBSC"/>
    <property type="match status" value="1"/>
</dbReference>
<dbReference type="CDD" id="cd06579">
    <property type="entry name" value="TM_PBP1_transp_AraH_like"/>
    <property type="match status" value="1"/>
</dbReference>
<evidence type="ECO:0000256" key="6">
    <source>
        <dbReference type="SAM" id="Phobius"/>
    </source>
</evidence>
<dbReference type="EMBL" id="JXAK01000003">
    <property type="protein sequence ID" value="KIL42176.1"/>
    <property type="molecule type" value="Genomic_DNA"/>
</dbReference>
<feature type="transmembrane region" description="Helical" evidence="6">
    <location>
        <begin position="283"/>
        <end position="301"/>
    </location>
</feature>
<keyword evidence="5 6" id="KW-0472">Membrane</keyword>
<evidence type="ECO:0000256" key="1">
    <source>
        <dbReference type="ARBA" id="ARBA00004651"/>
    </source>
</evidence>
<keyword evidence="4 6" id="KW-1133">Transmembrane helix</keyword>
<dbReference type="PANTHER" id="PTHR32196">
    <property type="entry name" value="ABC TRANSPORTER PERMEASE PROTEIN YPHD-RELATED-RELATED"/>
    <property type="match status" value="1"/>
</dbReference>